<dbReference type="OrthoDB" id="9809646at2"/>
<keyword evidence="4 10" id="KW-0812">Transmembrane</keyword>
<feature type="domain" description="Cation efflux protein cytoplasmic" evidence="12">
    <location>
        <begin position="225"/>
        <end position="298"/>
    </location>
</feature>
<evidence type="ECO:0000256" key="6">
    <source>
        <dbReference type="ARBA" id="ARBA00022989"/>
    </source>
</evidence>
<feature type="transmembrane region" description="Helical" evidence="10">
    <location>
        <begin position="163"/>
        <end position="190"/>
    </location>
</feature>
<keyword evidence="6 10" id="KW-1133">Transmembrane helix</keyword>
<evidence type="ECO:0000256" key="7">
    <source>
        <dbReference type="ARBA" id="ARBA00023065"/>
    </source>
</evidence>
<evidence type="ECO:0000256" key="2">
    <source>
        <dbReference type="ARBA" id="ARBA00008873"/>
    </source>
</evidence>
<keyword evidence="5" id="KW-0864">Zinc transport</keyword>
<keyword evidence="3" id="KW-0813">Transport</keyword>
<feature type="transmembrane region" description="Helical" evidence="10">
    <location>
        <begin position="196"/>
        <end position="213"/>
    </location>
</feature>
<name>A0A2S5JGU4_9RHOB</name>
<feature type="transmembrane region" description="Helical" evidence="10">
    <location>
        <begin position="38"/>
        <end position="58"/>
    </location>
</feature>
<comment type="subcellular location">
    <subcellularLocation>
        <location evidence="1">Membrane</location>
        <topology evidence="1">Multi-pass membrane protein</topology>
    </subcellularLocation>
</comment>
<dbReference type="InterPro" id="IPR036837">
    <property type="entry name" value="Cation_efflux_CTD_sf"/>
</dbReference>
<comment type="similarity">
    <text evidence="2">Belongs to the cation diffusion facilitator (CDF) transporter (TC 2.A.4) family. SLC30A subfamily.</text>
</comment>
<dbReference type="InterPro" id="IPR027470">
    <property type="entry name" value="Cation_efflux_CTD"/>
</dbReference>
<evidence type="ECO:0000256" key="4">
    <source>
        <dbReference type="ARBA" id="ARBA00022692"/>
    </source>
</evidence>
<evidence type="ECO:0000256" key="3">
    <source>
        <dbReference type="ARBA" id="ARBA00022448"/>
    </source>
</evidence>
<keyword evidence="7" id="KW-0406">Ion transport</keyword>
<keyword evidence="5" id="KW-0862">Zinc</keyword>
<evidence type="ECO:0000256" key="10">
    <source>
        <dbReference type="SAM" id="Phobius"/>
    </source>
</evidence>
<comment type="caution">
    <text evidence="13">The sequence shown here is derived from an EMBL/GenBank/DDBJ whole genome shotgun (WGS) entry which is preliminary data.</text>
</comment>
<dbReference type="PANTHER" id="PTHR11562:SF17">
    <property type="entry name" value="RE54080P-RELATED"/>
    <property type="match status" value="1"/>
</dbReference>
<dbReference type="InterPro" id="IPR002524">
    <property type="entry name" value="Cation_efflux"/>
</dbReference>
<dbReference type="InterPro" id="IPR027469">
    <property type="entry name" value="Cation_efflux_TMD_sf"/>
</dbReference>
<evidence type="ECO:0000256" key="1">
    <source>
        <dbReference type="ARBA" id="ARBA00004141"/>
    </source>
</evidence>
<feature type="region of interest" description="Disordered" evidence="9">
    <location>
        <begin position="1"/>
        <end position="20"/>
    </location>
</feature>
<feature type="transmembrane region" description="Helical" evidence="10">
    <location>
        <begin position="95"/>
        <end position="119"/>
    </location>
</feature>
<evidence type="ECO:0000256" key="9">
    <source>
        <dbReference type="SAM" id="MobiDB-lite"/>
    </source>
</evidence>
<protein>
    <submittedName>
        <fullName evidence="13">Cobalt-zinc-cadmium efflux system protein</fullName>
    </submittedName>
</protein>
<dbReference type="GO" id="GO:0005886">
    <property type="term" value="C:plasma membrane"/>
    <property type="evidence" value="ECO:0007669"/>
    <property type="project" value="TreeGrafter"/>
</dbReference>
<keyword evidence="14" id="KW-1185">Reference proteome</keyword>
<dbReference type="Pfam" id="PF16916">
    <property type="entry name" value="ZT_dimer"/>
    <property type="match status" value="1"/>
</dbReference>
<dbReference type="EMBL" id="PRDS01000004">
    <property type="protein sequence ID" value="PPB80736.1"/>
    <property type="molecule type" value="Genomic_DNA"/>
</dbReference>
<evidence type="ECO:0000259" key="11">
    <source>
        <dbReference type="Pfam" id="PF01545"/>
    </source>
</evidence>
<dbReference type="InterPro" id="IPR050681">
    <property type="entry name" value="CDF/SLC30A"/>
</dbReference>
<dbReference type="NCBIfam" id="TIGR01297">
    <property type="entry name" value="CDF"/>
    <property type="match status" value="1"/>
</dbReference>
<feature type="domain" description="Cation efflux protein transmembrane" evidence="11">
    <location>
        <begin position="33"/>
        <end position="217"/>
    </location>
</feature>
<gene>
    <name evidence="13" type="ORF">LV82_01468</name>
</gene>
<dbReference type="Pfam" id="PF01545">
    <property type="entry name" value="Cation_efflux"/>
    <property type="match status" value="1"/>
</dbReference>
<organism evidence="13 14">
    <name type="scientific">Albidovulum inexpectatum</name>
    <dbReference type="NCBI Taxonomy" id="196587"/>
    <lineage>
        <taxon>Bacteria</taxon>
        <taxon>Pseudomonadati</taxon>
        <taxon>Pseudomonadota</taxon>
        <taxon>Alphaproteobacteria</taxon>
        <taxon>Rhodobacterales</taxon>
        <taxon>Paracoccaceae</taxon>
        <taxon>Albidovulum</taxon>
    </lineage>
</organism>
<feature type="transmembrane region" description="Helical" evidence="10">
    <location>
        <begin position="131"/>
        <end position="151"/>
    </location>
</feature>
<dbReference type="Proteomes" id="UP000239736">
    <property type="component" value="Unassembled WGS sequence"/>
</dbReference>
<evidence type="ECO:0000313" key="14">
    <source>
        <dbReference type="Proteomes" id="UP000239736"/>
    </source>
</evidence>
<dbReference type="Gene3D" id="1.20.1510.10">
    <property type="entry name" value="Cation efflux protein transmembrane domain"/>
    <property type="match status" value="1"/>
</dbReference>
<dbReference type="PANTHER" id="PTHR11562">
    <property type="entry name" value="CATION EFFLUX PROTEIN/ ZINC TRANSPORTER"/>
    <property type="match status" value="1"/>
</dbReference>
<evidence type="ECO:0000256" key="8">
    <source>
        <dbReference type="ARBA" id="ARBA00023136"/>
    </source>
</evidence>
<dbReference type="SUPFAM" id="SSF161111">
    <property type="entry name" value="Cation efflux protein transmembrane domain-like"/>
    <property type="match status" value="1"/>
</dbReference>
<dbReference type="GO" id="GO:0005385">
    <property type="term" value="F:zinc ion transmembrane transporter activity"/>
    <property type="evidence" value="ECO:0007669"/>
    <property type="project" value="TreeGrafter"/>
</dbReference>
<dbReference type="AlphaFoldDB" id="A0A2S5JGU4"/>
<evidence type="ECO:0000313" key="13">
    <source>
        <dbReference type="EMBL" id="PPB80736.1"/>
    </source>
</evidence>
<dbReference type="SUPFAM" id="SSF160240">
    <property type="entry name" value="Cation efflux protein cytoplasmic domain-like"/>
    <property type="match status" value="1"/>
</dbReference>
<proteinExistence type="inferred from homology"/>
<evidence type="ECO:0000259" key="12">
    <source>
        <dbReference type="Pfam" id="PF16916"/>
    </source>
</evidence>
<dbReference type="RefSeq" id="WP_104070366.1">
    <property type="nucleotide sequence ID" value="NZ_PRDS01000004.1"/>
</dbReference>
<feature type="transmembrane region" description="Helical" evidence="10">
    <location>
        <begin position="64"/>
        <end position="83"/>
    </location>
</feature>
<keyword evidence="8 10" id="KW-0472">Membrane</keyword>
<reference evidence="13 14" key="1">
    <citation type="submission" date="2018-01" db="EMBL/GenBank/DDBJ databases">
        <title>Genomic Encyclopedia of Archaeal and Bacterial Type Strains, Phase II (KMG-II): from individual species to whole genera.</title>
        <authorList>
            <person name="Goeker M."/>
        </authorList>
    </citation>
    <scope>NUCLEOTIDE SEQUENCE [LARGE SCALE GENOMIC DNA]</scope>
    <source>
        <strain evidence="13 14">DSM 12048</strain>
    </source>
</reference>
<sequence length="316" mass="33317">MPHDHGHHHGHAHQHGHHHGMGPDGTLGAYRWAVGLNVAYVLVEIGAGLWAGSLALLADAAHNLTDVAGLLIAWLAAVLARRAGTRRHTYGLGRATILAALANGTAILVGVVLVVWHAIHRLSDPAEVPGGAVLAVSLIGVGINAGSALLFRGAHAHDLNARGAFLHLVADAAVSGAVVLAAIGMIWTGWHWLDPAVAIGVSVAIAWSAWGLVREALHLGMDGVPRDIDMARLQRWLADRPGVTDVHDLHVWALSTTRSALSVHLVWQGEDQDAFVRDLNRDLCAQFGIDHVTVQVERAACAMAGAETPCATPAHR</sequence>
<dbReference type="InterPro" id="IPR058533">
    <property type="entry name" value="Cation_efflux_TM"/>
</dbReference>
<accession>A0A2S5JGU4</accession>
<evidence type="ECO:0000256" key="5">
    <source>
        <dbReference type="ARBA" id="ARBA00022906"/>
    </source>
</evidence>